<evidence type="ECO:0000313" key="1">
    <source>
        <dbReference type="EMBL" id="KAH7940820.1"/>
    </source>
</evidence>
<protein>
    <submittedName>
        <fullName evidence="1">Uncharacterized protein</fullName>
    </submittedName>
</protein>
<sequence length="940" mass="103817">MSANPPPSQESGVSKPSTLPAHEREDDGVPARDEASVLANPSLATSAQPGGKDSSAVSSLKSRRRRKGRRHAAPAPSLASESHGSGFVVWEPTQSTPAPAVVEPLPADESQQRASPAPDKPAPETASTYDEVSRSRTPTSDQAVSTRSTAASTALTSPAPPSVIPTCIEPFQLPVLVKVSPLKDTTLKKHYMQDEIYDDHPATEGNVVATANSEATRRASREVTVWRRLSGAIEAASKASGMGIQRWAECRHPPAAIPEGNVQPPLKQRDGKVKCVTLASLLALVLAVATTLVAILLLRKKDDTTADGIEVCSTVDCVDHARILALSESQASTSCGNFGQYVCSGWTPRYRKLARTVLTEVTVDWMETLVRSSPRVHSPSSVLDRPLNMMRKCVEKTGSEDRAIDEFVKFVNGRTFSWPTEEWNDTEVVPSSRALSALVELAVLWGLPLWFRLDVFPNFLARPESVVAISPSVFPRIYVNLQQQIMQYDDVYPLYVQRFIDVIFSRRPAARAFENFIRGRANMQSHVFGNLSAAIEAQFITPRIFTVELLAETVKNLSAEDWTVALQHASKVMLTNDTLVFASNEHILAAMNSIFRSYSAREVWFHTVWWFVQAVGIVISNSISTELSIHPLGSAFLAIMCTVHVDEPYGALIAAGYRKLLAPAEQLKIRHIMEHIHDVAVEKVRSSSTHDLSTRSSLADLIGKTRGLIWPERGFDSLDALEQIYGPAENDTDTFFEEWLQSRQQRQRARNNAFNTDISSVFLADMKLITSYYAVTNVISVSPAVLAPPLFYTHGTSAMLYGGLGYIYAAEMFRAVNVLSHLLKGATIAAPTDITSHRAFWSTFWCYYPNNTYRLYPDLPAVDVAYTAYERFRDQDTDLPLKGLESYSPEQIFFITYCRSGCYVGYGGSPKNPVCSEMLKVSPPFANAFSCRTVPKCRYL</sequence>
<dbReference type="Proteomes" id="UP000821865">
    <property type="component" value="Chromosome 7"/>
</dbReference>
<accession>A0ACB8CDK7</accession>
<comment type="caution">
    <text evidence="1">The sequence shown here is derived from an EMBL/GenBank/DDBJ whole genome shotgun (WGS) entry which is preliminary data.</text>
</comment>
<evidence type="ECO:0000313" key="2">
    <source>
        <dbReference type="Proteomes" id="UP000821865"/>
    </source>
</evidence>
<proteinExistence type="predicted"/>
<organism evidence="1 2">
    <name type="scientific">Dermacentor silvarum</name>
    <name type="common">Tick</name>
    <dbReference type="NCBI Taxonomy" id="543639"/>
    <lineage>
        <taxon>Eukaryota</taxon>
        <taxon>Metazoa</taxon>
        <taxon>Ecdysozoa</taxon>
        <taxon>Arthropoda</taxon>
        <taxon>Chelicerata</taxon>
        <taxon>Arachnida</taxon>
        <taxon>Acari</taxon>
        <taxon>Parasitiformes</taxon>
        <taxon>Ixodida</taxon>
        <taxon>Ixodoidea</taxon>
        <taxon>Ixodidae</taxon>
        <taxon>Rhipicephalinae</taxon>
        <taxon>Dermacentor</taxon>
    </lineage>
</organism>
<dbReference type="EMBL" id="CM023476">
    <property type="protein sequence ID" value="KAH7940820.1"/>
    <property type="molecule type" value="Genomic_DNA"/>
</dbReference>
<name>A0ACB8CDK7_DERSI</name>
<keyword evidence="2" id="KW-1185">Reference proteome</keyword>
<reference evidence="1" key="1">
    <citation type="submission" date="2020-05" db="EMBL/GenBank/DDBJ databases">
        <title>Large-scale comparative analyses of tick genomes elucidate their genetic diversity and vector capacities.</title>
        <authorList>
            <person name="Jia N."/>
            <person name="Wang J."/>
            <person name="Shi W."/>
            <person name="Du L."/>
            <person name="Sun Y."/>
            <person name="Zhan W."/>
            <person name="Jiang J."/>
            <person name="Wang Q."/>
            <person name="Zhang B."/>
            <person name="Ji P."/>
            <person name="Sakyi L.B."/>
            <person name="Cui X."/>
            <person name="Yuan T."/>
            <person name="Jiang B."/>
            <person name="Yang W."/>
            <person name="Lam T.T.-Y."/>
            <person name="Chang Q."/>
            <person name="Ding S."/>
            <person name="Wang X."/>
            <person name="Zhu J."/>
            <person name="Ruan X."/>
            <person name="Zhao L."/>
            <person name="Wei J."/>
            <person name="Que T."/>
            <person name="Du C."/>
            <person name="Cheng J."/>
            <person name="Dai P."/>
            <person name="Han X."/>
            <person name="Huang E."/>
            <person name="Gao Y."/>
            <person name="Liu J."/>
            <person name="Shao H."/>
            <person name="Ye R."/>
            <person name="Li L."/>
            <person name="Wei W."/>
            <person name="Wang X."/>
            <person name="Wang C."/>
            <person name="Yang T."/>
            <person name="Huo Q."/>
            <person name="Li W."/>
            <person name="Guo W."/>
            <person name="Chen H."/>
            <person name="Zhou L."/>
            <person name="Ni X."/>
            <person name="Tian J."/>
            <person name="Zhou Y."/>
            <person name="Sheng Y."/>
            <person name="Liu T."/>
            <person name="Pan Y."/>
            <person name="Xia L."/>
            <person name="Li J."/>
            <person name="Zhao F."/>
            <person name="Cao W."/>
        </authorList>
    </citation>
    <scope>NUCLEOTIDE SEQUENCE</scope>
    <source>
        <strain evidence="1">Dsil-2018</strain>
    </source>
</reference>
<gene>
    <name evidence="1" type="ORF">HPB49_006201</name>
</gene>